<organism evidence="1 2">
    <name type="scientific">Haemophilus haemolyticus</name>
    <dbReference type="NCBI Taxonomy" id="726"/>
    <lineage>
        <taxon>Bacteria</taxon>
        <taxon>Pseudomonadati</taxon>
        <taxon>Pseudomonadota</taxon>
        <taxon>Gammaproteobacteria</taxon>
        <taxon>Pasteurellales</taxon>
        <taxon>Pasteurellaceae</taxon>
        <taxon>Haemophilus</taxon>
    </lineage>
</organism>
<dbReference type="Proteomes" id="UP000316282">
    <property type="component" value="Unassembled WGS sequence"/>
</dbReference>
<protein>
    <submittedName>
        <fullName evidence="1">Uncharacterized protein</fullName>
    </submittedName>
</protein>
<evidence type="ECO:0000313" key="1">
    <source>
        <dbReference type="EMBL" id="TPH20709.1"/>
    </source>
</evidence>
<dbReference type="AlphaFoldDB" id="A0A502LCS1"/>
<reference evidence="1 2" key="1">
    <citation type="submission" date="2019-01" db="EMBL/GenBank/DDBJ databases">
        <title>Comparative genomic analysis identifies haemin-independent Haemophilus haemolyticus: a formal re-classification of Haemophilus intermedius.</title>
        <authorList>
            <person name="Harris T.M."/>
            <person name="Price E.P."/>
            <person name="Sarovich D.S."/>
            <person name="Norskov-Lauritsen N."/>
            <person name="Beissbarth J."/>
            <person name="Chang A.B."/>
            <person name="Smith-Vaughan H.C."/>
        </authorList>
    </citation>
    <scope>NUCLEOTIDE SEQUENCE [LARGE SCALE GENOMIC DNA]</scope>
    <source>
        <strain evidence="1 2">60982 B Hi-1</strain>
    </source>
</reference>
<proteinExistence type="predicted"/>
<name>A0A502LCS1_HAEHA</name>
<sequence>MFLEDKYRAIKQSAQVIDNRRYIIIEAQFRDDWRVLIDTRRTVSREEADEIVRYWLKYKQISPEQILVIEVPNILRR</sequence>
<gene>
    <name evidence="1" type="ORF">EUX52_07785</name>
</gene>
<accession>A0A502LCS1</accession>
<evidence type="ECO:0000313" key="2">
    <source>
        <dbReference type="Proteomes" id="UP000316282"/>
    </source>
</evidence>
<comment type="caution">
    <text evidence="1">The sequence shown here is derived from an EMBL/GenBank/DDBJ whole genome shotgun (WGS) entry which is preliminary data.</text>
</comment>
<dbReference type="EMBL" id="SDPD01000009">
    <property type="protein sequence ID" value="TPH20709.1"/>
    <property type="molecule type" value="Genomic_DNA"/>
</dbReference>